<dbReference type="CDD" id="cd07067">
    <property type="entry name" value="HP_PGM_like"/>
    <property type="match status" value="1"/>
</dbReference>
<dbReference type="PANTHER" id="PTHR46517:SF1">
    <property type="entry name" value="FRUCTOSE-2,6-BISPHOSPHATASE TIGAR"/>
    <property type="match status" value="1"/>
</dbReference>
<dbReference type="PIRSF" id="PIRSF000709">
    <property type="entry name" value="6PFK_2-Ptase"/>
    <property type="match status" value="1"/>
</dbReference>
<reference evidence="2 3" key="1">
    <citation type="journal article" date="2013" name="Int. J. Syst. Evol. Microbiol.">
        <title>Marinoscillum luteum sp. nov., isolated from marine sediment.</title>
        <authorList>
            <person name="Cha I.T."/>
            <person name="Park S.J."/>
            <person name="Kim S.J."/>
            <person name="Kim J.G."/>
            <person name="Jung M.Y."/>
            <person name="Shin K.S."/>
            <person name="Kwon K.K."/>
            <person name="Yang S.H."/>
            <person name="Seo Y.S."/>
            <person name="Rhee S.K."/>
        </authorList>
    </citation>
    <scope>NUCLEOTIDE SEQUENCE [LARGE SCALE GENOMIC DNA]</scope>
    <source>
        <strain evidence="2 3">KCTC 23939</strain>
    </source>
</reference>
<evidence type="ECO:0000256" key="1">
    <source>
        <dbReference type="ARBA" id="ARBA00022801"/>
    </source>
</evidence>
<accession>A0ABW7N4F9</accession>
<evidence type="ECO:0000313" key="3">
    <source>
        <dbReference type="Proteomes" id="UP001610063"/>
    </source>
</evidence>
<evidence type="ECO:0000313" key="2">
    <source>
        <dbReference type="EMBL" id="MFH6982312.1"/>
    </source>
</evidence>
<dbReference type="RefSeq" id="WP_395416055.1">
    <property type="nucleotide sequence ID" value="NZ_JBIPKE010000011.1"/>
</dbReference>
<sequence length="203" mass="23377">MKKLYIIRHGETEYNKLGMVQGSGIDAPLNETGELQAEAFYQAYHHIPFQKIYTSNLGRTQQTVQKFINQGIPYEALADMREISWGSQEGVAFTPESSTEYQRICESWTQGDLTAKIQNGENPLEVAERQKRAMDYILSQPNENPVLICIHGRAIRIMMCWMLNYPLSHMDHFEHTNTGLYLVNWTGSQFSIELFNETSHLEP</sequence>
<dbReference type="EMBL" id="JBIPKE010000011">
    <property type="protein sequence ID" value="MFH6982312.1"/>
    <property type="molecule type" value="Genomic_DNA"/>
</dbReference>
<dbReference type="InterPro" id="IPR029033">
    <property type="entry name" value="His_PPase_superfam"/>
</dbReference>
<dbReference type="SMART" id="SM00855">
    <property type="entry name" value="PGAM"/>
    <property type="match status" value="1"/>
</dbReference>
<dbReference type="Proteomes" id="UP001610063">
    <property type="component" value="Unassembled WGS sequence"/>
</dbReference>
<dbReference type="EC" id="3.1.3.-" evidence="2"/>
<name>A0ABW7N4F9_9BACT</name>
<protein>
    <submittedName>
        <fullName evidence="2">Histidine phosphatase family protein</fullName>
        <ecNumber evidence="2">3.1.3.-</ecNumber>
    </submittedName>
</protein>
<keyword evidence="3" id="KW-1185">Reference proteome</keyword>
<dbReference type="PROSITE" id="PS00175">
    <property type="entry name" value="PG_MUTASE"/>
    <property type="match status" value="1"/>
</dbReference>
<proteinExistence type="predicted"/>
<gene>
    <name evidence="2" type="ORF">ACHKAR_02625</name>
</gene>
<dbReference type="PANTHER" id="PTHR46517">
    <property type="entry name" value="FRUCTOSE-2,6-BISPHOSPHATASE TIGAR"/>
    <property type="match status" value="1"/>
</dbReference>
<dbReference type="InterPro" id="IPR001345">
    <property type="entry name" value="PG/BPGM_mutase_AS"/>
</dbReference>
<dbReference type="Gene3D" id="3.40.50.1240">
    <property type="entry name" value="Phosphoglycerate mutase-like"/>
    <property type="match status" value="1"/>
</dbReference>
<dbReference type="SUPFAM" id="SSF53254">
    <property type="entry name" value="Phosphoglycerate mutase-like"/>
    <property type="match status" value="1"/>
</dbReference>
<organism evidence="2 3">
    <name type="scientific">Marinoscillum luteum</name>
    <dbReference type="NCBI Taxonomy" id="861051"/>
    <lineage>
        <taxon>Bacteria</taxon>
        <taxon>Pseudomonadati</taxon>
        <taxon>Bacteroidota</taxon>
        <taxon>Cytophagia</taxon>
        <taxon>Cytophagales</taxon>
        <taxon>Reichenbachiellaceae</taxon>
        <taxon>Marinoscillum</taxon>
    </lineage>
</organism>
<dbReference type="InterPro" id="IPR051695">
    <property type="entry name" value="Phosphoglycerate_Mutase"/>
</dbReference>
<dbReference type="GO" id="GO:0016787">
    <property type="term" value="F:hydrolase activity"/>
    <property type="evidence" value="ECO:0007669"/>
    <property type="project" value="UniProtKB-KW"/>
</dbReference>
<dbReference type="Pfam" id="PF00300">
    <property type="entry name" value="His_Phos_1"/>
    <property type="match status" value="1"/>
</dbReference>
<comment type="caution">
    <text evidence="2">The sequence shown here is derived from an EMBL/GenBank/DDBJ whole genome shotgun (WGS) entry which is preliminary data.</text>
</comment>
<dbReference type="InterPro" id="IPR013078">
    <property type="entry name" value="His_Pase_superF_clade-1"/>
</dbReference>
<keyword evidence="1 2" id="KW-0378">Hydrolase</keyword>